<feature type="chain" id="PRO_5005179551" evidence="2">
    <location>
        <begin position="20"/>
        <end position="58"/>
    </location>
</feature>
<proteinExistence type="predicted"/>
<sequence>MHTAPNNTTFLLIFFVFLGRKPRNPKQTSSGKEPLGMKIPEQHVKRPNYKRQNRGRGF</sequence>
<protein>
    <submittedName>
        <fullName evidence="3">Uncharacterized protein</fullName>
    </submittedName>
</protein>
<organism evidence="3">
    <name type="scientific">Anguilla anguilla</name>
    <name type="common">European freshwater eel</name>
    <name type="synonym">Muraena anguilla</name>
    <dbReference type="NCBI Taxonomy" id="7936"/>
    <lineage>
        <taxon>Eukaryota</taxon>
        <taxon>Metazoa</taxon>
        <taxon>Chordata</taxon>
        <taxon>Craniata</taxon>
        <taxon>Vertebrata</taxon>
        <taxon>Euteleostomi</taxon>
        <taxon>Actinopterygii</taxon>
        <taxon>Neopterygii</taxon>
        <taxon>Teleostei</taxon>
        <taxon>Anguilliformes</taxon>
        <taxon>Anguillidae</taxon>
        <taxon>Anguilla</taxon>
    </lineage>
</organism>
<feature type="region of interest" description="Disordered" evidence="1">
    <location>
        <begin position="22"/>
        <end position="58"/>
    </location>
</feature>
<keyword evidence="2" id="KW-0732">Signal</keyword>
<reference evidence="3" key="1">
    <citation type="submission" date="2014-11" db="EMBL/GenBank/DDBJ databases">
        <authorList>
            <person name="Amaro Gonzalez C."/>
        </authorList>
    </citation>
    <scope>NUCLEOTIDE SEQUENCE</scope>
</reference>
<dbReference type="AlphaFoldDB" id="A0A0E9XDW4"/>
<accession>A0A0E9XDW4</accession>
<evidence type="ECO:0000313" key="3">
    <source>
        <dbReference type="EMBL" id="JAI00031.1"/>
    </source>
</evidence>
<feature type="signal peptide" evidence="2">
    <location>
        <begin position="1"/>
        <end position="19"/>
    </location>
</feature>
<evidence type="ECO:0000256" key="2">
    <source>
        <dbReference type="SAM" id="SignalP"/>
    </source>
</evidence>
<evidence type="ECO:0000256" key="1">
    <source>
        <dbReference type="SAM" id="MobiDB-lite"/>
    </source>
</evidence>
<dbReference type="EMBL" id="GBXM01008547">
    <property type="protein sequence ID" value="JAI00031.1"/>
    <property type="molecule type" value="Transcribed_RNA"/>
</dbReference>
<name>A0A0E9XDW4_ANGAN</name>
<reference evidence="3" key="2">
    <citation type="journal article" date="2015" name="Fish Shellfish Immunol.">
        <title>Early steps in the European eel (Anguilla anguilla)-Vibrio vulnificus interaction in the gills: Role of the RtxA13 toxin.</title>
        <authorList>
            <person name="Callol A."/>
            <person name="Pajuelo D."/>
            <person name="Ebbesson L."/>
            <person name="Teles M."/>
            <person name="MacKenzie S."/>
            <person name="Amaro C."/>
        </authorList>
    </citation>
    <scope>NUCLEOTIDE SEQUENCE</scope>
</reference>
<feature type="compositionally biased region" description="Basic residues" evidence="1">
    <location>
        <begin position="45"/>
        <end position="58"/>
    </location>
</feature>